<accession>A0A1B9H0I4</accession>
<evidence type="ECO:0000313" key="2">
    <source>
        <dbReference type="EMBL" id="OCF36775.1"/>
    </source>
</evidence>
<protein>
    <submittedName>
        <fullName evidence="2">Uncharacterized protein</fullName>
    </submittedName>
</protein>
<feature type="transmembrane region" description="Helical" evidence="1">
    <location>
        <begin position="48"/>
        <end position="67"/>
    </location>
</feature>
<reference evidence="3" key="2">
    <citation type="submission" date="2013-12" db="EMBL/GenBank/DDBJ databases">
        <title>Evolution of pathogenesis and genome organization in the Tremellales.</title>
        <authorList>
            <person name="Cuomo C."/>
            <person name="Litvintseva A."/>
            <person name="Heitman J."/>
            <person name="Chen Y."/>
            <person name="Sun S."/>
            <person name="Springer D."/>
            <person name="Dromer F."/>
            <person name="Young S."/>
            <person name="Zeng Q."/>
            <person name="Chapman S."/>
            <person name="Gujja S."/>
            <person name="Saif S."/>
            <person name="Birren B."/>
        </authorList>
    </citation>
    <scope>NUCLEOTIDE SEQUENCE [LARGE SCALE GENOMIC DNA]</scope>
    <source>
        <strain evidence="3">BCC8398</strain>
    </source>
</reference>
<dbReference type="OrthoDB" id="284718at2759"/>
<keyword evidence="1" id="KW-0472">Membrane</keyword>
<dbReference type="EMBL" id="KI669494">
    <property type="protein sequence ID" value="OCF36775.1"/>
    <property type="molecule type" value="Genomic_DNA"/>
</dbReference>
<keyword evidence="3" id="KW-1185">Reference proteome</keyword>
<feature type="transmembrane region" description="Helical" evidence="1">
    <location>
        <begin position="79"/>
        <end position="97"/>
    </location>
</feature>
<name>A0A1B9H0I4_9TREE</name>
<keyword evidence="1" id="KW-1133">Transmembrane helix</keyword>
<gene>
    <name evidence="2" type="ORF">I316_01371</name>
</gene>
<sequence>MVSAPVYDKSDAKIQQTFPFHLPLTPEWSEYKDWYSQTAMTSAGAGMFIKQPLIIWSSLILAVIGYVNQQPLRAPKDANSPLLVLGMAFAGIITGLFPKMTLAPAVVETPVPAQ</sequence>
<evidence type="ECO:0000256" key="1">
    <source>
        <dbReference type="SAM" id="Phobius"/>
    </source>
</evidence>
<keyword evidence="1" id="KW-0812">Transmembrane</keyword>
<reference evidence="2 3" key="1">
    <citation type="submission" date="2013-07" db="EMBL/GenBank/DDBJ databases">
        <title>The Genome Sequence of Cryptococcus heveanensis BCC8398.</title>
        <authorList>
            <consortium name="The Broad Institute Genome Sequencing Platform"/>
            <person name="Cuomo C."/>
            <person name="Litvintseva A."/>
            <person name="Chen Y."/>
            <person name="Heitman J."/>
            <person name="Sun S."/>
            <person name="Springer D."/>
            <person name="Dromer F."/>
            <person name="Young S.K."/>
            <person name="Zeng Q."/>
            <person name="Gargeya S."/>
            <person name="Fitzgerald M."/>
            <person name="Abouelleil A."/>
            <person name="Alvarado L."/>
            <person name="Berlin A.M."/>
            <person name="Chapman S.B."/>
            <person name="Dewar J."/>
            <person name="Goldberg J."/>
            <person name="Griggs A."/>
            <person name="Gujja S."/>
            <person name="Hansen M."/>
            <person name="Howarth C."/>
            <person name="Imamovic A."/>
            <person name="Larimer J."/>
            <person name="McCowan C."/>
            <person name="Murphy C."/>
            <person name="Pearson M."/>
            <person name="Priest M."/>
            <person name="Roberts A."/>
            <person name="Saif S."/>
            <person name="Shea T."/>
            <person name="Sykes S."/>
            <person name="Wortman J."/>
            <person name="Nusbaum C."/>
            <person name="Birren B."/>
        </authorList>
    </citation>
    <scope>NUCLEOTIDE SEQUENCE [LARGE SCALE GENOMIC DNA]</scope>
    <source>
        <strain evidence="2 3">BCC8398</strain>
    </source>
</reference>
<evidence type="ECO:0000313" key="3">
    <source>
        <dbReference type="Proteomes" id="UP000092666"/>
    </source>
</evidence>
<organism evidence="2 3">
    <name type="scientific">Kwoniella heveanensis BCC8398</name>
    <dbReference type="NCBI Taxonomy" id="1296120"/>
    <lineage>
        <taxon>Eukaryota</taxon>
        <taxon>Fungi</taxon>
        <taxon>Dikarya</taxon>
        <taxon>Basidiomycota</taxon>
        <taxon>Agaricomycotina</taxon>
        <taxon>Tremellomycetes</taxon>
        <taxon>Tremellales</taxon>
        <taxon>Cryptococcaceae</taxon>
        <taxon>Kwoniella</taxon>
    </lineage>
</organism>
<dbReference type="AlphaFoldDB" id="A0A1B9H0I4"/>
<proteinExistence type="predicted"/>
<dbReference type="Proteomes" id="UP000092666">
    <property type="component" value="Unassembled WGS sequence"/>
</dbReference>